<reference evidence="1 2" key="1">
    <citation type="submission" date="2008-03" db="EMBL/GenBank/DDBJ databases">
        <title>Sequencing of the draft genome and assembly of Burkholderia graminis C4D1M.</title>
        <authorList>
            <consortium name="US DOE Joint Genome Institute (JGI-PGF)"/>
            <person name="Copeland A."/>
            <person name="Lucas S."/>
            <person name="Lapidus A."/>
            <person name="Glavina del Rio T."/>
            <person name="Dalin E."/>
            <person name="Tice H."/>
            <person name="Bruce D."/>
            <person name="Goodwin L."/>
            <person name="Pitluck S."/>
            <person name="Larimer F."/>
            <person name="Land M.L."/>
            <person name="Hauser L."/>
            <person name="Tiedje J."/>
            <person name="Richardson P."/>
        </authorList>
    </citation>
    <scope>NUCLEOTIDE SEQUENCE [LARGE SCALE GENOMIC DNA]</scope>
    <source>
        <strain evidence="2">ATCC 700544 / DSM 17151 / LMG 18924 / NCIMB 13744 / C4D1M</strain>
    </source>
</reference>
<organism evidence="1 2">
    <name type="scientific">Paraburkholderia graminis (strain ATCC 700544 / DSM 17151 / LMG 18924 / NCIMB 13744 / C4D1M)</name>
    <dbReference type="NCBI Taxonomy" id="396598"/>
    <lineage>
        <taxon>Bacteria</taxon>
        <taxon>Pseudomonadati</taxon>
        <taxon>Pseudomonadota</taxon>
        <taxon>Betaproteobacteria</taxon>
        <taxon>Burkholderiales</taxon>
        <taxon>Burkholderiaceae</taxon>
        <taxon>Paraburkholderia</taxon>
    </lineage>
</organism>
<dbReference type="Proteomes" id="UP000005045">
    <property type="component" value="Unassembled WGS sequence"/>
</dbReference>
<dbReference type="AlphaFoldDB" id="B1G2U2"/>
<gene>
    <name evidence="1" type="ORF">BgramDRAFT_3620</name>
</gene>
<comment type="caution">
    <text evidence="1">The sequence shown here is derived from an EMBL/GenBank/DDBJ whole genome shotgun (WGS) entry which is preliminary data.</text>
</comment>
<sequence>MRKMVVFAFREWVMENAVYWKGRQVGIECDGRISWFPSAPQEAVAAYCGEKRSNVEQGVATNDSVVARNLVTIARLHGD</sequence>
<dbReference type="EMBL" id="ABLD01000010">
    <property type="protein sequence ID" value="EDT09604.1"/>
    <property type="molecule type" value="Genomic_DNA"/>
</dbReference>
<evidence type="ECO:0000313" key="1">
    <source>
        <dbReference type="EMBL" id="EDT09604.1"/>
    </source>
</evidence>
<name>B1G2U2_PARG4</name>
<keyword evidence="2" id="KW-1185">Reference proteome</keyword>
<accession>B1G2U2</accession>
<evidence type="ECO:0000313" key="2">
    <source>
        <dbReference type="Proteomes" id="UP000005045"/>
    </source>
</evidence>
<protein>
    <submittedName>
        <fullName evidence="1">Uncharacterized protein</fullName>
    </submittedName>
</protein>
<proteinExistence type="predicted"/>